<dbReference type="GO" id="GO:0030686">
    <property type="term" value="C:90S preribosome"/>
    <property type="evidence" value="ECO:0007669"/>
    <property type="project" value="EnsemblFungi"/>
</dbReference>
<dbReference type="PANTHER" id="PTHR14490:SF5">
    <property type="entry name" value="PROTEIN KRI1 HOMOLOG"/>
    <property type="match status" value="1"/>
</dbReference>
<dbReference type="InterPro" id="IPR018034">
    <property type="entry name" value="Kri1"/>
</dbReference>
<gene>
    <name evidence="4" type="ORF">ASCRUDRAFT_79895</name>
</gene>
<dbReference type="STRING" id="1344418.A0A1D2VL59"/>
<dbReference type="GO" id="GO:0005730">
    <property type="term" value="C:nucleolus"/>
    <property type="evidence" value="ECO:0007669"/>
    <property type="project" value="EnsemblFungi"/>
</dbReference>
<accession>A0A1D2VL59</accession>
<feature type="compositionally biased region" description="Basic and acidic residues" evidence="2">
    <location>
        <begin position="10"/>
        <end position="31"/>
    </location>
</feature>
<dbReference type="InterPro" id="IPR024626">
    <property type="entry name" value="Kri1-like_C"/>
</dbReference>
<dbReference type="EMBL" id="KV454477">
    <property type="protein sequence ID" value="ODV62350.1"/>
    <property type="molecule type" value="Genomic_DNA"/>
</dbReference>
<dbReference type="FunCoup" id="A0A1D2VL59">
    <property type="interactions" value="662"/>
</dbReference>
<name>A0A1D2VL59_9ASCO</name>
<reference evidence="5" key="1">
    <citation type="submission" date="2016-05" db="EMBL/GenBank/DDBJ databases">
        <title>Comparative genomics of biotechnologically important yeasts.</title>
        <authorList>
            <consortium name="DOE Joint Genome Institute"/>
            <person name="Riley R."/>
            <person name="Haridas S."/>
            <person name="Wolfe K.H."/>
            <person name="Lopes M.R."/>
            <person name="Hittinger C.T."/>
            <person name="Goker M."/>
            <person name="Salamov A."/>
            <person name="Wisecaver J."/>
            <person name="Long T.M."/>
            <person name="Aerts A.L."/>
            <person name="Barry K."/>
            <person name="Choi C."/>
            <person name="Clum A."/>
            <person name="Coughlan A.Y."/>
            <person name="Deshpande S."/>
            <person name="Douglass A.P."/>
            <person name="Hanson S.J."/>
            <person name="Klenk H.-P."/>
            <person name="Labutti K."/>
            <person name="Lapidus A."/>
            <person name="Lindquist E."/>
            <person name="Lipzen A."/>
            <person name="Meier-Kolthoff J.P."/>
            <person name="Ohm R.A."/>
            <person name="Otillar R.P."/>
            <person name="Pangilinan J."/>
            <person name="Peng Y."/>
            <person name="Rokas A."/>
            <person name="Rosa C.A."/>
            <person name="Scheuner C."/>
            <person name="Sibirny A.A."/>
            <person name="Slot J.C."/>
            <person name="Stielow J.B."/>
            <person name="Sun H."/>
            <person name="Kurtzman C.P."/>
            <person name="Blackwell M."/>
            <person name="Grigoriev I.V."/>
            <person name="Jeffries T.W."/>
        </authorList>
    </citation>
    <scope>NUCLEOTIDE SEQUENCE [LARGE SCALE GENOMIC DNA]</scope>
    <source>
        <strain evidence="5">DSM 1968</strain>
    </source>
</reference>
<evidence type="ECO:0000313" key="4">
    <source>
        <dbReference type="EMBL" id="ODV62350.1"/>
    </source>
</evidence>
<dbReference type="InParanoid" id="A0A1D2VL59"/>
<evidence type="ECO:0000256" key="1">
    <source>
        <dbReference type="ARBA" id="ARBA00007473"/>
    </source>
</evidence>
<protein>
    <submittedName>
        <fullName evidence="4">Krr1-domain-containing protein</fullName>
    </submittedName>
</protein>
<feature type="compositionally biased region" description="Acidic residues" evidence="2">
    <location>
        <begin position="403"/>
        <end position="431"/>
    </location>
</feature>
<feature type="region of interest" description="Disordered" evidence="2">
    <location>
        <begin position="177"/>
        <end position="202"/>
    </location>
</feature>
<dbReference type="Pfam" id="PF05178">
    <property type="entry name" value="Kri1"/>
    <property type="match status" value="1"/>
</dbReference>
<evidence type="ECO:0000313" key="5">
    <source>
        <dbReference type="Proteomes" id="UP000095038"/>
    </source>
</evidence>
<dbReference type="RefSeq" id="XP_020048657.1">
    <property type="nucleotide sequence ID" value="XM_020194433.1"/>
</dbReference>
<dbReference type="Pfam" id="PF12936">
    <property type="entry name" value="Kri1_C"/>
    <property type="match status" value="1"/>
</dbReference>
<keyword evidence="5" id="KW-1185">Reference proteome</keyword>
<dbReference type="GeneID" id="30968069"/>
<proteinExistence type="inferred from homology"/>
<dbReference type="AlphaFoldDB" id="A0A1D2VL59"/>
<dbReference type="PANTHER" id="PTHR14490">
    <property type="entry name" value="ZINC FINGER, ZZ TYPE"/>
    <property type="match status" value="1"/>
</dbReference>
<evidence type="ECO:0000259" key="3">
    <source>
        <dbReference type="Pfam" id="PF12936"/>
    </source>
</evidence>
<feature type="region of interest" description="Disordered" evidence="2">
    <location>
        <begin position="1"/>
        <end position="81"/>
    </location>
</feature>
<dbReference type="GO" id="GO:0000447">
    <property type="term" value="P:endonucleolytic cleavage in ITS1 to separate SSU-rRNA from 5.8S rRNA and LSU-rRNA from tricistronic rRNA transcript (SSU-rRNA, 5.8S rRNA, LSU-rRNA)"/>
    <property type="evidence" value="ECO:0007669"/>
    <property type="project" value="EnsemblFungi"/>
</dbReference>
<dbReference type="OrthoDB" id="10252032at2759"/>
<feature type="region of interest" description="Disordered" evidence="2">
    <location>
        <begin position="399"/>
        <end position="463"/>
    </location>
</feature>
<evidence type="ECO:0000256" key="2">
    <source>
        <dbReference type="SAM" id="MobiDB-lite"/>
    </source>
</evidence>
<feature type="compositionally biased region" description="Basic residues" evidence="2">
    <location>
        <begin position="441"/>
        <end position="458"/>
    </location>
</feature>
<organism evidence="4 5">
    <name type="scientific">Ascoidea rubescens DSM 1968</name>
    <dbReference type="NCBI Taxonomy" id="1344418"/>
    <lineage>
        <taxon>Eukaryota</taxon>
        <taxon>Fungi</taxon>
        <taxon>Dikarya</taxon>
        <taxon>Ascomycota</taxon>
        <taxon>Saccharomycotina</taxon>
        <taxon>Saccharomycetes</taxon>
        <taxon>Ascoideaceae</taxon>
        <taxon>Ascoidea</taxon>
    </lineage>
</organism>
<feature type="compositionally biased region" description="Acidic residues" evidence="2">
    <location>
        <begin position="186"/>
        <end position="196"/>
    </location>
</feature>
<feature type="domain" description="Kri1-like C-terminal" evidence="3">
    <location>
        <begin position="479"/>
        <end position="561"/>
    </location>
</feature>
<comment type="similarity">
    <text evidence="1">Belongs to the KRI1 family.</text>
</comment>
<dbReference type="Proteomes" id="UP000095038">
    <property type="component" value="Unassembled WGS sequence"/>
</dbReference>
<feature type="compositionally biased region" description="Acidic residues" evidence="2">
    <location>
        <begin position="65"/>
        <end position="77"/>
    </location>
</feature>
<sequence>MARKKSNARKLREAQEKAKLQFQPKETKEITLSDGNSVEERADLKSKLNSNSYSDSEFDSRSESESDSDSEDEDEFGELLTENIETGINKVLNAIKTNDKSIFDPDAKFFQETKEDEISTKNPKDKPIYLKDYQTMNLLKGNANDDEFKSIDGKKTFAESQAEDKKKLVDEIKNFFSEDSSNEDKDKDEDDDDDNDGFLVKKKKSERAKIPEIITNNLPDPEKDQEKFLQEYFDKHAWIPKKSDKKVNLNDGVEDEEDDDEFDEAAENFEKAYNFRFEDPNAADIVSYSRNQLTVRRNKLNSRKKQRLKKHEIAKVEKAKKDEQLQKKKQKKINLVVDRINEIQKELDGDIDSEKIIKVFGDALLDEDFDNEEWDKKMNEIYNDEFYKDENVEDIKEDINKDLDEDVIMSENDNYDDKENEEDDKESEEDDNKNKGEVKKGSKKHKLKEKKSKKKQKEKIKVGAEKLVNKNKLKLIDEIDEEEEKLNKDRNKDGSLKFKYKEVEPETFGLSIRDIWGADDVDLNEYISLKKFAPYRKKELIDKDKKKVTKPRRLREWRKKTFKSEKGPYYKKTK</sequence>